<dbReference type="AlphaFoldDB" id="A0A699HV57"/>
<name>A0A699HV57_TANCI</name>
<dbReference type="PANTHER" id="PTHR11439">
    <property type="entry name" value="GAG-POL-RELATED RETROTRANSPOSON"/>
    <property type="match status" value="1"/>
</dbReference>
<dbReference type="PANTHER" id="PTHR11439:SF496">
    <property type="entry name" value="RNA-DIRECTED DNA POLYMERASE"/>
    <property type="match status" value="1"/>
</dbReference>
<organism evidence="1">
    <name type="scientific">Tanacetum cinerariifolium</name>
    <name type="common">Dalmatian daisy</name>
    <name type="synonym">Chrysanthemum cinerariifolium</name>
    <dbReference type="NCBI Taxonomy" id="118510"/>
    <lineage>
        <taxon>Eukaryota</taxon>
        <taxon>Viridiplantae</taxon>
        <taxon>Streptophyta</taxon>
        <taxon>Embryophyta</taxon>
        <taxon>Tracheophyta</taxon>
        <taxon>Spermatophyta</taxon>
        <taxon>Magnoliopsida</taxon>
        <taxon>eudicotyledons</taxon>
        <taxon>Gunneridae</taxon>
        <taxon>Pentapetalae</taxon>
        <taxon>asterids</taxon>
        <taxon>campanulids</taxon>
        <taxon>Asterales</taxon>
        <taxon>Asteraceae</taxon>
        <taxon>Asteroideae</taxon>
        <taxon>Anthemideae</taxon>
        <taxon>Anthemidinae</taxon>
        <taxon>Tanacetum</taxon>
    </lineage>
</organism>
<protein>
    <recommendedName>
        <fullName evidence="2">Retrotransposon protein, putative, Ty1-copia subclass</fullName>
    </recommendedName>
</protein>
<comment type="caution">
    <text evidence="1">The sequence shown here is derived from an EMBL/GenBank/DDBJ whole genome shotgun (WGS) entry which is preliminary data.</text>
</comment>
<reference evidence="1" key="1">
    <citation type="journal article" date="2019" name="Sci. Rep.">
        <title>Draft genome of Tanacetum cinerariifolium, the natural source of mosquito coil.</title>
        <authorList>
            <person name="Yamashiro T."/>
            <person name="Shiraishi A."/>
            <person name="Satake H."/>
            <person name="Nakayama K."/>
        </authorList>
    </citation>
    <scope>NUCLEOTIDE SEQUENCE</scope>
</reference>
<gene>
    <name evidence="1" type="ORF">Tci_458545</name>
</gene>
<dbReference type="CDD" id="cd09272">
    <property type="entry name" value="RNase_HI_RT_Ty1"/>
    <property type="match status" value="1"/>
</dbReference>
<proteinExistence type="predicted"/>
<evidence type="ECO:0008006" key="2">
    <source>
        <dbReference type="Google" id="ProtNLM"/>
    </source>
</evidence>
<accession>A0A699HV57</accession>
<sequence>MSSPNHTFNIEDAFSLNFLDFIPASPDYVPASPGKNIPAPLTHLAMENSKKGCTSMIEEPDYRKSQGVETPNEQNPGEIYWTDVKTILKYLKNTKEMVLVYEAKPEAELEVPCYADASFQTDKDDTKSQTGYVFMLNGGVVNWKSAKQSTTAMSSI</sequence>
<evidence type="ECO:0000313" key="1">
    <source>
        <dbReference type="EMBL" id="GEY86571.1"/>
    </source>
</evidence>
<dbReference type="EMBL" id="BKCJ010217202">
    <property type="protein sequence ID" value="GEY86571.1"/>
    <property type="molecule type" value="Genomic_DNA"/>
</dbReference>